<dbReference type="Pfam" id="PF12894">
    <property type="entry name" value="ANAPC4_WD40"/>
    <property type="match status" value="1"/>
</dbReference>
<dbReference type="InterPro" id="IPR036322">
    <property type="entry name" value="WD40_repeat_dom_sf"/>
</dbReference>
<dbReference type="InterPro" id="IPR050995">
    <property type="entry name" value="WD-F-box_domain-protein"/>
</dbReference>
<dbReference type="PRINTS" id="PR00320">
    <property type="entry name" value="GPROTEINBRPT"/>
</dbReference>
<evidence type="ECO:0000256" key="1">
    <source>
        <dbReference type="ARBA" id="ARBA00022574"/>
    </source>
</evidence>
<feature type="repeat" description="WD" evidence="3">
    <location>
        <begin position="308"/>
        <end position="353"/>
    </location>
</feature>
<evidence type="ECO:0000259" key="4">
    <source>
        <dbReference type="Pfam" id="PF12894"/>
    </source>
</evidence>
<evidence type="ECO:0000256" key="2">
    <source>
        <dbReference type="ARBA" id="ARBA00022737"/>
    </source>
</evidence>
<dbReference type="AlphaFoldDB" id="A0A9D1HF90"/>
<sequence>MYVIRSCGEDGDAVYSLLDQALSRDMTESIGELLTSLHPEGTETADGWLERNMDRFRYQPGDKIRMPLHNILRIWLCLKGNLAGADFHGLDLKGQILEPYIDSKGKRTDFTDAVIYPETLLPVGHKSRVTKICYSPVGRFLATASDDGCVCLWDSQTGQLERRFFVENDSFMSGLAFSPDGQFLAAASFDSVEIWELGQTWGHWVFPDSKGEPIGGNGIITDICWHPYRKELVCGMQESGQAVVWDIRTGRCRLCLHPDDKSVSKNAYVIDHLNVCRYSPQGDQIAAGFSNGMTVIWDSRSGRQILAMKTHRPVVTGISVRDICFLSEERLLTAGEDGILALWNLQNGEQIRRFFGHEKWIYRISLHSGGRLAATASGDHTVRIWDLETGECPHVFQHRSGVQTAVFQPEGHLLVSGTNDGEIGIWNVETGENLHMIKAHEDIIAAMAFHPDGIDFGAVSVDENASVWNVTNGHKIFGLNRNGRHIQEVRLTEDGRLLTRILPENMLQIWDVDKKRYVWQKADRQWEAPFSPTGDRALTFDGADKLAFWDTQTDQCLWQKSWTEGIRKLIYSPDGENIFLLTDSGKGIFMDRLSGSIWMEMEEGLKAVAHDPDTGCFLGIRPDRIEMWYWDRTVGLDIYALENNGYVYAYFMPGGSQALLVGPACSGILDVATGQIRQVDIRLHDRIPEGCQHFFYSYRADGQMRFWMSGAYGAVPIRQYGFGEPGWTDCLENKGIAAILFKNGIILFVDMIDGKERKRFTAVNSKIWEIRFSDDGRFLLCLAEQLVYALDWKNDQWSLLADLRYDERLEGCDLRRARFADGLSEADIRLLKSYS</sequence>
<feature type="repeat" description="WD" evidence="3">
    <location>
        <begin position="395"/>
        <end position="436"/>
    </location>
</feature>
<comment type="caution">
    <text evidence="5">The sequence shown here is derived from an EMBL/GenBank/DDBJ whole genome shotgun (WGS) entry which is preliminary data.</text>
</comment>
<keyword evidence="1 3" id="KW-0853">WD repeat</keyword>
<reference evidence="5" key="2">
    <citation type="journal article" date="2021" name="PeerJ">
        <title>Extensive microbial diversity within the chicken gut microbiome revealed by metagenomics and culture.</title>
        <authorList>
            <person name="Gilroy R."/>
            <person name="Ravi A."/>
            <person name="Getino M."/>
            <person name="Pursley I."/>
            <person name="Horton D.L."/>
            <person name="Alikhan N.F."/>
            <person name="Baker D."/>
            <person name="Gharbi K."/>
            <person name="Hall N."/>
            <person name="Watson M."/>
            <person name="Adriaenssens E.M."/>
            <person name="Foster-Nyarko E."/>
            <person name="Jarju S."/>
            <person name="Secka A."/>
            <person name="Antonio M."/>
            <person name="Oren A."/>
            <person name="Chaudhuri R.R."/>
            <person name="La Ragione R."/>
            <person name="Hildebrand F."/>
            <person name="Pallen M.J."/>
        </authorList>
    </citation>
    <scope>NUCLEOTIDE SEQUENCE</scope>
    <source>
        <strain evidence="5">CHK187-14744</strain>
    </source>
</reference>
<dbReference type="InterPro" id="IPR015943">
    <property type="entry name" value="WD40/YVTN_repeat-like_dom_sf"/>
</dbReference>
<keyword evidence="2" id="KW-0677">Repeat</keyword>
<dbReference type="PROSITE" id="PS50294">
    <property type="entry name" value="WD_REPEATS_REGION"/>
    <property type="match status" value="4"/>
</dbReference>
<dbReference type="SMART" id="SM00320">
    <property type="entry name" value="WD40"/>
    <property type="match status" value="9"/>
</dbReference>
<accession>A0A9D1HF90</accession>
<dbReference type="SUPFAM" id="SSF50998">
    <property type="entry name" value="Quinoprotein alcohol dehydrogenase-like"/>
    <property type="match status" value="1"/>
</dbReference>
<dbReference type="SUPFAM" id="SSF50978">
    <property type="entry name" value="WD40 repeat-like"/>
    <property type="match status" value="2"/>
</dbReference>
<dbReference type="PANTHER" id="PTHR14604">
    <property type="entry name" value="WD40 REPEAT PF20"/>
    <property type="match status" value="1"/>
</dbReference>
<dbReference type="InterPro" id="IPR011047">
    <property type="entry name" value="Quinoprotein_ADH-like_sf"/>
</dbReference>
<reference evidence="5" key="1">
    <citation type="submission" date="2020-10" db="EMBL/GenBank/DDBJ databases">
        <authorList>
            <person name="Gilroy R."/>
        </authorList>
    </citation>
    <scope>NUCLEOTIDE SEQUENCE</scope>
    <source>
        <strain evidence="5">CHK187-14744</strain>
    </source>
</reference>
<dbReference type="PROSITE" id="PS00678">
    <property type="entry name" value="WD_REPEATS_1"/>
    <property type="match status" value="4"/>
</dbReference>
<name>A0A9D1HF90_9FIRM</name>
<dbReference type="InterPro" id="IPR019775">
    <property type="entry name" value="WD40_repeat_CS"/>
</dbReference>
<dbReference type="Pfam" id="PF00400">
    <property type="entry name" value="WD40"/>
    <property type="match status" value="3"/>
</dbReference>
<dbReference type="CDD" id="cd00200">
    <property type="entry name" value="WD40"/>
    <property type="match status" value="1"/>
</dbReference>
<dbReference type="InterPro" id="IPR020472">
    <property type="entry name" value="WD40_PAC1"/>
</dbReference>
<dbReference type="Proteomes" id="UP000824164">
    <property type="component" value="Unassembled WGS sequence"/>
</dbReference>
<dbReference type="InterPro" id="IPR024977">
    <property type="entry name" value="Apc4-like_WD40_dom"/>
</dbReference>
<feature type="repeat" description="WD" evidence="3">
    <location>
        <begin position="354"/>
        <end position="395"/>
    </location>
</feature>
<evidence type="ECO:0000313" key="6">
    <source>
        <dbReference type="Proteomes" id="UP000824164"/>
    </source>
</evidence>
<evidence type="ECO:0000313" key="5">
    <source>
        <dbReference type="EMBL" id="HIU02251.1"/>
    </source>
</evidence>
<dbReference type="Gene3D" id="2.130.10.10">
    <property type="entry name" value="YVTN repeat-like/Quinoprotein amine dehydrogenase"/>
    <property type="match status" value="4"/>
</dbReference>
<dbReference type="InterPro" id="IPR001680">
    <property type="entry name" value="WD40_rpt"/>
</dbReference>
<proteinExistence type="predicted"/>
<gene>
    <name evidence="5" type="ORF">IAB63_03235</name>
</gene>
<dbReference type="PANTHER" id="PTHR14604:SF4">
    <property type="entry name" value="F-BOX DOMAIN-CONTAINING PROTEIN"/>
    <property type="match status" value="1"/>
</dbReference>
<dbReference type="PROSITE" id="PS50082">
    <property type="entry name" value="WD_REPEATS_2"/>
    <property type="match status" value="5"/>
</dbReference>
<feature type="domain" description="Anaphase-promoting complex subunit 4-like WD40" evidence="4">
    <location>
        <begin position="401"/>
        <end position="449"/>
    </location>
</feature>
<feature type="repeat" description="WD" evidence="3">
    <location>
        <begin position="122"/>
        <end position="163"/>
    </location>
</feature>
<organism evidence="5 6">
    <name type="scientific">Candidatus Onthocola gallistercoris</name>
    <dbReference type="NCBI Taxonomy" id="2840876"/>
    <lineage>
        <taxon>Bacteria</taxon>
        <taxon>Bacillati</taxon>
        <taxon>Bacillota</taxon>
        <taxon>Bacilli</taxon>
        <taxon>Candidatus Onthocola</taxon>
    </lineage>
</organism>
<dbReference type="EMBL" id="DVLT01000022">
    <property type="protein sequence ID" value="HIU02251.1"/>
    <property type="molecule type" value="Genomic_DNA"/>
</dbReference>
<protein>
    <submittedName>
        <fullName evidence="5">WD40 repeat domain-containing protein</fullName>
    </submittedName>
</protein>
<feature type="repeat" description="WD" evidence="3">
    <location>
        <begin position="437"/>
        <end position="478"/>
    </location>
</feature>
<evidence type="ECO:0000256" key="3">
    <source>
        <dbReference type="PROSITE-ProRule" id="PRU00221"/>
    </source>
</evidence>